<dbReference type="RefSeq" id="WP_344888381.1">
    <property type="nucleotide sequence ID" value="NZ_BAAAZP010000148.1"/>
</dbReference>
<comment type="caution">
    <text evidence="2">The sequence shown here is derived from an EMBL/GenBank/DDBJ whole genome shotgun (WGS) entry which is preliminary data.</text>
</comment>
<accession>A0ABP7CTL8</accession>
<gene>
    <name evidence="2" type="ORF">GCM10022224_072250</name>
</gene>
<proteinExistence type="predicted"/>
<keyword evidence="3" id="KW-1185">Reference proteome</keyword>
<organism evidence="2 3">
    <name type="scientific">Nonomuraea antimicrobica</name>
    <dbReference type="NCBI Taxonomy" id="561173"/>
    <lineage>
        <taxon>Bacteria</taxon>
        <taxon>Bacillati</taxon>
        <taxon>Actinomycetota</taxon>
        <taxon>Actinomycetes</taxon>
        <taxon>Streptosporangiales</taxon>
        <taxon>Streptosporangiaceae</taxon>
        <taxon>Nonomuraea</taxon>
    </lineage>
</organism>
<reference evidence="3" key="1">
    <citation type="journal article" date="2019" name="Int. J. Syst. Evol. Microbiol.">
        <title>The Global Catalogue of Microorganisms (GCM) 10K type strain sequencing project: providing services to taxonomists for standard genome sequencing and annotation.</title>
        <authorList>
            <consortium name="The Broad Institute Genomics Platform"/>
            <consortium name="The Broad Institute Genome Sequencing Center for Infectious Disease"/>
            <person name="Wu L."/>
            <person name="Ma J."/>
        </authorList>
    </citation>
    <scope>NUCLEOTIDE SEQUENCE [LARGE SCALE GENOMIC DNA]</scope>
    <source>
        <strain evidence="3">JCM 16904</strain>
    </source>
</reference>
<evidence type="ECO:0000313" key="3">
    <source>
        <dbReference type="Proteomes" id="UP001500902"/>
    </source>
</evidence>
<evidence type="ECO:0000313" key="2">
    <source>
        <dbReference type="EMBL" id="GAA3696162.1"/>
    </source>
</evidence>
<dbReference type="EMBL" id="BAAAZP010000148">
    <property type="protein sequence ID" value="GAA3696162.1"/>
    <property type="molecule type" value="Genomic_DNA"/>
</dbReference>
<evidence type="ECO:0000259" key="1">
    <source>
        <dbReference type="Pfam" id="PF25535"/>
    </source>
</evidence>
<feature type="domain" description="DUF7919" evidence="1">
    <location>
        <begin position="2"/>
        <end position="126"/>
    </location>
</feature>
<sequence length="201" mass="22539">MTFFRDSSEYVYSPSAIPDRNVGWLSPWRSYAKGPVPAGFLDALRLHVAVPRNQTRGFHRCGFCLRRGREGLPAVTMPTGVEVPLGSAEIHLFSAEGIIYSSPDLIYHYVECHGYRPPGDYVEAVMAPGLNREVLRRLREVLVRAQEANDRIDAALDLLVMSPYEAQGYISAADLDGAANLFLKQKLMVVERRLGTDWQSR</sequence>
<name>A0ABP7CTL8_9ACTN</name>
<dbReference type="Proteomes" id="UP001500902">
    <property type="component" value="Unassembled WGS sequence"/>
</dbReference>
<dbReference type="Pfam" id="PF25535">
    <property type="entry name" value="DUF7919"/>
    <property type="match status" value="1"/>
</dbReference>
<dbReference type="InterPro" id="IPR057679">
    <property type="entry name" value="DUF7919"/>
</dbReference>
<protein>
    <recommendedName>
        <fullName evidence="1">DUF7919 domain-containing protein</fullName>
    </recommendedName>
</protein>